<accession>A0A2M7VJK3</accession>
<dbReference type="FunFam" id="3.40.640.10:FF:000004">
    <property type="entry name" value="Acetylornithine aminotransferase"/>
    <property type="match status" value="1"/>
</dbReference>
<comment type="similarity">
    <text evidence="5">Belongs to the class-III pyridoxal-phosphate-dependent aminotransferase family.</text>
</comment>
<dbReference type="InterPro" id="IPR015421">
    <property type="entry name" value="PyrdxlP-dep_Trfase_major"/>
</dbReference>
<dbReference type="PANTHER" id="PTHR11986:SF79">
    <property type="entry name" value="ACETYLORNITHINE AMINOTRANSFERASE, MITOCHONDRIAL"/>
    <property type="match status" value="1"/>
</dbReference>
<comment type="cofactor">
    <cofactor evidence="1">
        <name>pyridoxal 5'-phosphate</name>
        <dbReference type="ChEBI" id="CHEBI:597326"/>
    </cofactor>
</comment>
<keyword evidence="3 6" id="KW-0808">Transferase</keyword>
<dbReference type="InterPro" id="IPR050103">
    <property type="entry name" value="Class-III_PLP-dep_AT"/>
</dbReference>
<dbReference type="Gene3D" id="3.90.1150.10">
    <property type="entry name" value="Aspartate Aminotransferase, domain 1"/>
    <property type="match status" value="1"/>
</dbReference>
<evidence type="ECO:0000313" key="6">
    <source>
        <dbReference type="EMBL" id="PJA02028.1"/>
    </source>
</evidence>
<evidence type="ECO:0000256" key="1">
    <source>
        <dbReference type="ARBA" id="ARBA00001933"/>
    </source>
</evidence>
<evidence type="ECO:0000256" key="5">
    <source>
        <dbReference type="RuleBase" id="RU003560"/>
    </source>
</evidence>
<dbReference type="AlphaFoldDB" id="A0A2M7VJK3"/>
<dbReference type="PIRSF" id="PIRSF000521">
    <property type="entry name" value="Transaminase_4ab_Lys_Orn"/>
    <property type="match status" value="1"/>
</dbReference>
<dbReference type="CDD" id="cd00610">
    <property type="entry name" value="OAT_like"/>
    <property type="match status" value="1"/>
</dbReference>
<comment type="caution">
    <text evidence="6">The sequence shown here is derived from an EMBL/GenBank/DDBJ whole genome shotgun (WGS) entry which is preliminary data.</text>
</comment>
<dbReference type="InterPro" id="IPR015424">
    <property type="entry name" value="PyrdxlP-dep_Trfase"/>
</dbReference>
<name>A0A2M7VJK3_9BACT</name>
<dbReference type="InterPro" id="IPR015422">
    <property type="entry name" value="PyrdxlP-dep_Trfase_small"/>
</dbReference>
<dbReference type="Proteomes" id="UP000231469">
    <property type="component" value="Unassembled WGS sequence"/>
</dbReference>
<organism evidence="6 7">
    <name type="scientific">bacterium (Candidatus Gribaldobacteria) CG_4_10_14_0_2_um_filter_36_18</name>
    <dbReference type="NCBI Taxonomy" id="2014264"/>
    <lineage>
        <taxon>Bacteria</taxon>
        <taxon>Candidatus Gribaldobacteria</taxon>
    </lineage>
</organism>
<dbReference type="GO" id="GO:0042802">
    <property type="term" value="F:identical protein binding"/>
    <property type="evidence" value="ECO:0007669"/>
    <property type="project" value="TreeGrafter"/>
</dbReference>
<keyword evidence="2 6" id="KW-0032">Aminotransferase</keyword>
<dbReference type="GO" id="GO:0008483">
    <property type="term" value="F:transaminase activity"/>
    <property type="evidence" value="ECO:0007669"/>
    <property type="project" value="UniProtKB-KW"/>
</dbReference>
<dbReference type="InterPro" id="IPR005814">
    <property type="entry name" value="Aminotrans_3"/>
</dbReference>
<dbReference type="EMBL" id="PFPS01000121">
    <property type="protein sequence ID" value="PJA02028.1"/>
    <property type="molecule type" value="Genomic_DNA"/>
</dbReference>
<protein>
    <submittedName>
        <fullName evidence="6">Aspartate aminotransferase family protein</fullName>
    </submittedName>
</protein>
<proteinExistence type="inferred from homology"/>
<evidence type="ECO:0000256" key="3">
    <source>
        <dbReference type="ARBA" id="ARBA00022679"/>
    </source>
</evidence>
<gene>
    <name evidence="6" type="ORF">COX73_02935</name>
</gene>
<reference evidence="7" key="1">
    <citation type="submission" date="2017-09" db="EMBL/GenBank/DDBJ databases">
        <title>Depth-based differentiation of microbial function through sediment-hosted aquifers and enrichment of novel symbionts in the deep terrestrial subsurface.</title>
        <authorList>
            <person name="Probst A.J."/>
            <person name="Ladd B."/>
            <person name="Jarett J.K."/>
            <person name="Geller-Mcgrath D.E."/>
            <person name="Sieber C.M.K."/>
            <person name="Emerson J.B."/>
            <person name="Anantharaman K."/>
            <person name="Thomas B.C."/>
            <person name="Malmstrom R."/>
            <person name="Stieglmeier M."/>
            <person name="Klingl A."/>
            <person name="Woyke T."/>
            <person name="Ryan C.M."/>
            <person name="Banfield J.F."/>
        </authorList>
    </citation>
    <scope>NUCLEOTIDE SEQUENCE [LARGE SCALE GENOMIC DNA]</scope>
</reference>
<evidence type="ECO:0000313" key="7">
    <source>
        <dbReference type="Proteomes" id="UP000231469"/>
    </source>
</evidence>
<keyword evidence="4 5" id="KW-0663">Pyridoxal phosphate</keyword>
<dbReference type="PANTHER" id="PTHR11986">
    <property type="entry name" value="AMINOTRANSFERASE CLASS III"/>
    <property type="match status" value="1"/>
</dbReference>
<evidence type="ECO:0000256" key="4">
    <source>
        <dbReference type="ARBA" id="ARBA00022898"/>
    </source>
</evidence>
<dbReference type="GO" id="GO:0030170">
    <property type="term" value="F:pyridoxal phosphate binding"/>
    <property type="evidence" value="ECO:0007669"/>
    <property type="project" value="InterPro"/>
</dbReference>
<dbReference type="Gene3D" id="3.40.640.10">
    <property type="entry name" value="Type I PLP-dependent aspartate aminotransferase-like (Major domain)"/>
    <property type="match status" value="1"/>
</dbReference>
<dbReference type="Pfam" id="PF00202">
    <property type="entry name" value="Aminotran_3"/>
    <property type="match status" value="1"/>
</dbReference>
<evidence type="ECO:0000256" key="2">
    <source>
        <dbReference type="ARBA" id="ARBA00022576"/>
    </source>
</evidence>
<dbReference type="SUPFAM" id="SSF53383">
    <property type="entry name" value="PLP-dependent transferases"/>
    <property type="match status" value="1"/>
</dbReference>
<sequence length="386" mass="42397">MNTIKLETKYQLPTYQKFPLVINKGKGCYVWDENENKYLDFYGGHAVALVGHCHPAIIKAVSKQLDKLIFYSNVVYNQQRALAAKSLINLTKGKFASVFFCNSGTEANETALKLAKKYTKKDEIISFIGSFHGRTIGSLSITGLEKYHKEVGSLMPNVKFAQLGNIESVRKLITKNTAAIILEPIQSIGGINEANPKFYIELKQLCLKNNIVLIFDEMQTGLGRTGKLFYGDHYQIVPDIITIAKGVAGGLPAGIVFVSKKILESVKVNDQGSTFGGGPVICAAIVATIKTIEEKHLADNANKLGNLLIKETSKLPHVIKVHGKGLLLGIELNIPAKKVQIELLNKKIITGTSSNPQVLRIMPPLIITKNETLLFIKKLSSVLKNL</sequence>